<evidence type="ECO:0000256" key="4">
    <source>
        <dbReference type="ARBA" id="ARBA00022475"/>
    </source>
</evidence>
<feature type="transmembrane region" description="Helical" evidence="8">
    <location>
        <begin position="105"/>
        <end position="125"/>
    </location>
</feature>
<dbReference type="eggNOG" id="COG0053">
    <property type="taxonomic scope" value="Bacteria"/>
</dbReference>
<dbReference type="STRING" id="1089553.Tph_c12440"/>
<dbReference type="Proteomes" id="UP000000467">
    <property type="component" value="Chromosome"/>
</dbReference>
<reference evidence="11 12" key="1">
    <citation type="journal article" date="2012" name="BMC Genomics">
        <title>Genome-guided analysis of physiological and morphological traits of the fermentative acetate oxidizer Thermacetogenium phaeum.</title>
        <authorList>
            <person name="Oehler D."/>
            <person name="Poehlein A."/>
            <person name="Leimbach A."/>
            <person name="Muller N."/>
            <person name="Daniel R."/>
            <person name="Gottschalk G."/>
            <person name="Schink B."/>
        </authorList>
    </citation>
    <scope>NUCLEOTIDE SEQUENCE [LARGE SCALE GENOMIC DNA]</scope>
    <source>
        <strain evidence="12">ATCC BAA-254 / DSM 26808 / PB</strain>
    </source>
</reference>
<feature type="domain" description="Cation efflux protein transmembrane" evidence="9">
    <location>
        <begin position="9"/>
        <end position="201"/>
    </location>
</feature>
<feature type="transmembrane region" description="Helical" evidence="8">
    <location>
        <begin position="172"/>
        <end position="190"/>
    </location>
</feature>
<dbReference type="HOGENOM" id="CLU_013430_3_0_9"/>
<protein>
    <submittedName>
        <fullName evidence="11">Cation efflux protein</fullName>
    </submittedName>
</protein>
<evidence type="ECO:0000256" key="1">
    <source>
        <dbReference type="ARBA" id="ARBA00004651"/>
    </source>
</evidence>
<dbReference type="PANTHER" id="PTHR43840:SF15">
    <property type="entry name" value="MITOCHONDRIAL METAL TRANSPORTER 1-RELATED"/>
    <property type="match status" value="1"/>
</dbReference>
<dbReference type="InterPro" id="IPR027470">
    <property type="entry name" value="Cation_efflux_CTD"/>
</dbReference>
<dbReference type="InterPro" id="IPR050291">
    <property type="entry name" value="CDF_Transporter"/>
</dbReference>
<dbReference type="GO" id="GO:0015093">
    <property type="term" value="F:ferrous iron transmembrane transporter activity"/>
    <property type="evidence" value="ECO:0007669"/>
    <property type="project" value="TreeGrafter"/>
</dbReference>
<keyword evidence="3" id="KW-0813">Transport</keyword>
<dbReference type="GO" id="GO:0005886">
    <property type="term" value="C:plasma membrane"/>
    <property type="evidence" value="ECO:0007669"/>
    <property type="project" value="UniProtKB-SubCell"/>
</dbReference>
<accession>K4LHN3</accession>
<keyword evidence="12" id="KW-1185">Reference proteome</keyword>
<dbReference type="InterPro" id="IPR027469">
    <property type="entry name" value="Cation_efflux_TMD_sf"/>
</dbReference>
<dbReference type="InterPro" id="IPR058533">
    <property type="entry name" value="Cation_efflux_TM"/>
</dbReference>
<feature type="transmembrane region" description="Helical" evidence="8">
    <location>
        <begin position="12"/>
        <end position="31"/>
    </location>
</feature>
<dbReference type="SUPFAM" id="SSF160240">
    <property type="entry name" value="Cation efflux protein cytoplasmic domain-like"/>
    <property type="match status" value="1"/>
</dbReference>
<evidence type="ECO:0000259" key="9">
    <source>
        <dbReference type="Pfam" id="PF01545"/>
    </source>
</evidence>
<feature type="domain" description="Cation efflux protein cytoplasmic" evidence="10">
    <location>
        <begin position="205"/>
        <end position="283"/>
    </location>
</feature>
<keyword evidence="4" id="KW-1003">Cell membrane</keyword>
<evidence type="ECO:0000256" key="5">
    <source>
        <dbReference type="ARBA" id="ARBA00022692"/>
    </source>
</evidence>
<keyword evidence="5 8" id="KW-0812">Transmembrane</keyword>
<evidence type="ECO:0000256" key="3">
    <source>
        <dbReference type="ARBA" id="ARBA00022448"/>
    </source>
</evidence>
<dbReference type="AlphaFoldDB" id="K4LHN3"/>
<sequence>MKKVEVARLSVLSNTVLVVFKLAVGVAINSVSVLSEAIHSGLDLIAAVIAFFAVSKSSKPPDAEHRYGHGKIENVSGVIEAILIFMAAAWIIREAVIKLITGARVAAPFWGLIVMGFSAVINWVISSLLMKTAQESDSVALEADAWHLRTDVYTSVGVAGGLLLLWVTGLQLFDPLIAIGVGLLIIKAAYDLTRKAFLPLLDTSLPSQEEKRIMEIIAAYGANFVGYHELRTRKAGSERFIDLHLVMPQHFNVSESHMICDAIEEKIREAYPGSHVLIHVEPCRIGYDCSDCTQTECMLSLKGEKDGRNSASEGE</sequence>
<organism evidence="11 12">
    <name type="scientific">Thermacetogenium phaeum (strain ATCC BAA-254 / DSM 26808 / PB)</name>
    <dbReference type="NCBI Taxonomy" id="1089553"/>
    <lineage>
        <taxon>Bacteria</taxon>
        <taxon>Bacillati</taxon>
        <taxon>Bacillota</taxon>
        <taxon>Clostridia</taxon>
        <taxon>Thermoanaerobacterales</taxon>
        <taxon>Thermoanaerobacteraceae</taxon>
        <taxon>Thermacetogenium</taxon>
    </lineage>
</organism>
<dbReference type="Gene3D" id="3.30.70.1350">
    <property type="entry name" value="Cation efflux protein, cytoplasmic domain"/>
    <property type="match status" value="1"/>
</dbReference>
<evidence type="ECO:0000256" key="8">
    <source>
        <dbReference type="SAM" id="Phobius"/>
    </source>
</evidence>
<dbReference type="InterPro" id="IPR036837">
    <property type="entry name" value="Cation_efflux_CTD_sf"/>
</dbReference>
<proteinExistence type="inferred from homology"/>
<name>K4LHN3_THEPS</name>
<dbReference type="PANTHER" id="PTHR43840">
    <property type="entry name" value="MITOCHONDRIAL METAL TRANSPORTER 1-RELATED"/>
    <property type="match status" value="1"/>
</dbReference>
<dbReference type="GO" id="GO:0015086">
    <property type="term" value="F:cadmium ion transmembrane transporter activity"/>
    <property type="evidence" value="ECO:0007669"/>
    <property type="project" value="TreeGrafter"/>
</dbReference>
<evidence type="ECO:0000256" key="2">
    <source>
        <dbReference type="ARBA" id="ARBA00008114"/>
    </source>
</evidence>
<dbReference type="GO" id="GO:0006882">
    <property type="term" value="P:intracellular zinc ion homeostasis"/>
    <property type="evidence" value="ECO:0007669"/>
    <property type="project" value="TreeGrafter"/>
</dbReference>
<dbReference type="Gene3D" id="1.20.1510.10">
    <property type="entry name" value="Cation efflux protein transmembrane domain"/>
    <property type="match status" value="1"/>
</dbReference>
<evidence type="ECO:0000259" key="10">
    <source>
        <dbReference type="Pfam" id="PF16916"/>
    </source>
</evidence>
<evidence type="ECO:0000313" key="11">
    <source>
        <dbReference type="EMBL" id="AFV11465.1"/>
    </source>
</evidence>
<keyword evidence="6 8" id="KW-1133">Transmembrane helix</keyword>
<feature type="transmembrane region" description="Helical" evidence="8">
    <location>
        <begin position="75"/>
        <end position="93"/>
    </location>
</feature>
<dbReference type="FunFam" id="3.30.70.1350:FF:000002">
    <property type="entry name" value="Ferrous-iron efflux pump FieF"/>
    <property type="match status" value="1"/>
</dbReference>
<dbReference type="InterPro" id="IPR002524">
    <property type="entry name" value="Cation_efflux"/>
</dbReference>
<dbReference type="RefSeq" id="WP_015050346.1">
    <property type="nucleotide sequence ID" value="NC_018870.1"/>
</dbReference>
<dbReference type="OrthoDB" id="9806522at2"/>
<evidence type="ECO:0000313" key="12">
    <source>
        <dbReference type="Proteomes" id="UP000000467"/>
    </source>
</evidence>
<evidence type="ECO:0000256" key="6">
    <source>
        <dbReference type="ARBA" id="ARBA00022989"/>
    </source>
</evidence>
<dbReference type="SUPFAM" id="SSF161111">
    <property type="entry name" value="Cation efflux protein transmembrane domain-like"/>
    <property type="match status" value="1"/>
</dbReference>
<dbReference type="NCBIfam" id="TIGR01297">
    <property type="entry name" value="CDF"/>
    <property type="match status" value="1"/>
</dbReference>
<comment type="subcellular location">
    <subcellularLocation>
        <location evidence="1">Cell membrane</location>
        <topology evidence="1">Multi-pass membrane protein</topology>
    </subcellularLocation>
</comment>
<dbReference type="KEGG" id="tpz:Tph_c12440"/>
<gene>
    <name evidence="11" type="ordered locus">Tph_c12440</name>
</gene>
<keyword evidence="7 8" id="KW-0472">Membrane</keyword>
<dbReference type="Pfam" id="PF01545">
    <property type="entry name" value="Cation_efflux"/>
    <property type="match status" value="1"/>
</dbReference>
<comment type="similarity">
    <text evidence="2">Belongs to the cation diffusion facilitator (CDF) transporter (TC 2.A.4) family.</text>
</comment>
<dbReference type="Pfam" id="PF16916">
    <property type="entry name" value="ZT_dimer"/>
    <property type="match status" value="1"/>
</dbReference>
<evidence type="ECO:0000256" key="7">
    <source>
        <dbReference type="ARBA" id="ARBA00023136"/>
    </source>
</evidence>
<dbReference type="GO" id="GO:0015341">
    <property type="term" value="F:zinc efflux antiporter activity"/>
    <property type="evidence" value="ECO:0007669"/>
    <property type="project" value="TreeGrafter"/>
</dbReference>
<dbReference type="EMBL" id="CP003732">
    <property type="protein sequence ID" value="AFV11465.1"/>
    <property type="molecule type" value="Genomic_DNA"/>
</dbReference>